<dbReference type="Proteomes" id="UP001549773">
    <property type="component" value="Unassembled WGS sequence"/>
</dbReference>
<reference evidence="1 2" key="1">
    <citation type="submission" date="2024-07" db="EMBL/GenBank/DDBJ databases">
        <title>The genome sequence of type strain Sediminicola luteus GDMCC 1.2596T.</title>
        <authorList>
            <person name="Liu Y."/>
        </authorList>
    </citation>
    <scope>NUCLEOTIDE SEQUENCE [LARGE SCALE GENOMIC DNA]</scope>
    <source>
        <strain evidence="1 2">GDMCC 1.2596</strain>
    </source>
</reference>
<dbReference type="EMBL" id="JBEWYP010000001">
    <property type="protein sequence ID" value="MET7027806.1"/>
    <property type="molecule type" value="Genomic_DNA"/>
</dbReference>
<evidence type="ECO:0000313" key="2">
    <source>
        <dbReference type="Proteomes" id="UP001549773"/>
    </source>
</evidence>
<comment type="caution">
    <text evidence="1">The sequence shown here is derived from an EMBL/GenBank/DDBJ whole genome shotgun (WGS) entry which is preliminary data.</text>
</comment>
<accession>A0ABV2TRA9</accession>
<dbReference type="SUPFAM" id="SSF53474">
    <property type="entry name" value="alpha/beta-Hydrolases"/>
    <property type="match status" value="1"/>
</dbReference>
<keyword evidence="2" id="KW-1185">Reference proteome</keyword>
<dbReference type="RefSeq" id="WP_354616692.1">
    <property type="nucleotide sequence ID" value="NZ_JBEWYP010000001.1"/>
</dbReference>
<proteinExistence type="predicted"/>
<dbReference type="GO" id="GO:0016787">
    <property type="term" value="F:hydrolase activity"/>
    <property type="evidence" value="ECO:0007669"/>
    <property type="project" value="UniProtKB-KW"/>
</dbReference>
<keyword evidence="1" id="KW-0378">Hydrolase</keyword>
<dbReference type="Gene3D" id="3.40.50.1820">
    <property type="entry name" value="alpha/beta hydrolase"/>
    <property type="match status" value="1"/>
</dbReference>
<protein>
    <submittedName>
        <fullName evidence="1">Alpha/beta hydrolase</fullName>
    </submittedName>
</protein>
<gene>
    <name evidence="1" type="ORF">ABXZ32_00275</name>
</gene>
<dbReference type="InterPro" id="IPR029058">
    <property type="entry name" value="AB_hydrolase_fold"/>
</dbReference>
<name>A0ABV2TRA9_9FLAO</name>
<organism evidence="1 2">
    <name type="scientific">Sediminicola luteus</name>
    <dbReference type="NCBI Taxonomy" id="319238"/>
    <lineage>
        <taxon>Bacteria</taxon>
        <taxon>Pseudomonadati</taxon>
        <taxon>Bacteroidota</taxon>
        <taxon>Flavobacteriia</taxon>
        <taxon>Flavobacteriales</taxon>
        <taxon>Flavobacteriaceae</taxon>
        <taxon>Sediminicola</taxon>
    </lineage>
</organism>
<sequence>MIHVYFMPGMAANSSIFNQINLPSDTFEQHVLDWFVPDKGMSLSEYALAMCSKVEHNDVVLVGVSFGGMLVQEMAKHISVRKVIVISSVKLTSELPKRMVFAKYTGIHKLLPTGLVNNVELLAKYAFGETVTKRLELYEQYLSVRDKYYIDWSIDQIVNWKQNECPPNVVHIHGEKDNVFPISHINDCIPIKNGTHTMIIHRFRWFNEHLPKIILENPRSI</sequence>
<evidence type="ECO:0000313" key="1">
    <source>
        <dbReference type="EMBL" id="MET7027806.1"/>
    </source>
</evidence>